<evidence type="ECO:0000256" key="4">
    <source>
        <dbReference type="ARBA" id="ARBA00022753"/>
    </source>
</evidence>
<protein>
    <recommendedName>
        <fullName evidence="8">VPS37 C-terminal domain-containing protein</fullName>
    </recommendedName>
</protein>
<dbReference type="Proteomes" id="UP000326924">
    <property type="component" value="Unassembled WGS sequence"/>
</dbReference>
<dbReference type="Gene3D" id="1.10.287.660">
    <property type="entry name" value="Helix hairpin bin"/>
    <property type="match status" value="1"/>
</dbReference>
<evidence type="ECO:0000256" key="5">
    <source>
        <dbReference type="ARBA" id="ARBA00022927"/>
    </source>
</evidence>
<keyword evidence="5 6" id="KW-0653">Protein transport</keyword>
<reference evidence="9 10" key="1">
    <citation type="submission" date="2019-09" db="EMBL/GenBank/DDBJ databases">
        <title>Draft genome of the ectomycorrhizal ascomycete Sphaerosporella brunnea.</title>
        <authorList>
            <consortium name="DOE Joint Genome Institute"/>
            <person name="Benucci G.M."/>
            <person name="Marozzi G."/>
            <person name="Antonielli L."/>
            <person name="Sanchez S."/>
            <person name="Marco P."/>
            <person name="Wang X."/>
            <person name="Falini L.B."/>
            <person name="Barry K."/>
            <person name="Haridas S."/>
            <person name="Lipzen A."/>
            <person name="Labutti K."/>
            <person name="Grigoriev I.V."/>
            <person name="Murat C."/>
            <person name="Martin F."/>
            <person name="Albertini E."/>
            <person name="Donnini D."/>
            <person name="Bonito G."/>
        </authorList>
    </citation>
    <scope>NUCLEOTIDE SEQUENCE [LARGE SCALE GENOMIC DNA]</scope>
    <source>
        <strain evidence="9 10">Sb_GMNB300</strain>
    </source>
</reference>
<dbReference type="SUPFAM" id="SSF140111">
    <property type="entry name" value="Endosomal sorting complex assembly domain"/>
    <property type="match status" value="1"/>
</dbReference>
<dbReference type="InterPro" id="IPR037202">
    <property type="entry name" value="ESCRT_assembly_dom"/>
</dbReference>
<evidence type="ECO:0000256" key="3">
    <source>
        <dbReference type="ARBA" id="ARBA00022448"/>
    </source>
</evidence>
<dbReference type="GO" id="GO:0006612">
    <property type="term" value="P:protein targeting to membrane"/>
    <property type="evidence" value="ECO:0007669"/>
    <property type="project" value="TreeGrafter"/>
</dbReference>
<evidence type="ECO:0000256" key="6">
    <source>
        <dbReference type="PROSITE-ProRule" id="PRU00646"/>
    </source>
</evidence>
<dbReference type="PANTHER" id="PTHR13678">
    <property type="entry name" value="VACUOLAR PROTEIN SORTING-ASSOCIATED PROTEIN 37"/>
    <property type="match status" value="1"/>
</dbReference>
<evidence type="ECO:0000313" key="10">
    <source>
        <dbReference type="Proteomes" id="UP000326924"/>
    </source>
</evidence>
<dbReference type="PROSITE" id="PS51314">
    <property type="entry name" value="VPS37_C"/>
    <property type="match status" value="1"/>
</dbReference>
<keyword evidence="3 6" id="KW-0813">Transport</keyword>
<dbReference type="InterPro" id="IPR009851">
    <property type="entry name" value="Mod_r"/>
</dbReference>
<evidence type="ECO:0000256" key="7">
    <source>
        <dbReference type="SAM" id="MobiDB-lite"/>
    </source>
</evidence>
<evidence type="ECO:0000313" key="9">
    <source>
        <dbReference type="EMBL" id="KAA8896801.1"/>
    </source>
</evidence>
<dbReference type="InParanoid" id="A0A5J5EP18"/>
<feature type="domain" description="VPS37 C-terminal" evidence="8">
    <location>
        <begin position="117"/>
        <end position="207"/>
    </location>
</feature>
<comment type="caution">
    <text evidence="9">The sequence shown here is derived from an EMBL/GenBank/DDBJ whole genome shotgun (WGS) entry which is preliminary data.</text>
</comment>
<comment type="similarity">
    <text evidence="2">Belongs to the VPS37 family.</text>
</comment>
<dbReference type="Pfam" id="PF07200">
    <property type="entry name" value="Mod_r"/>
    <property type="match status" value="1"/>
</dbReference>
<dbReference type="GO" id="GO:0006623">
    <property type="term" value="P:protein targeting to vacuole"/>
    <property type="evidence" value="ECO:0007669"/>
    <property type="project" value="TreeGrafter"/>
</dbReference>
<feature type="compositionally biased region" description="Pro residues" evidence="7">
    <location>
        <begin position="1"/>
        <end position="15"/>
    </location>
</feature>
<name>A0A5J5EP18_9PEZI</name>
<sequence>MSSLPPNPPPPPPKPTSRTNTPPVTAEELQPLPSTPFVPELLHGKSRDDLQYLLHSPALLSSLYTATHPSSASNSAALTASLSTNIALSQQLVALETSLGTLRESTQQKLLETKGLEKRWREKEKEMYQSLQPFSEVGLHARLQSAVAEGERECDALAEEFLSGAGELEVEPWVRAYRDGRKTVALRRERRGRWDEGRVSGSGGNGY</sequence>
<dbReference type="AlphaFoldDB" id="A0A5J5EP18"/>
<proteinExistence type="inferred from homology"/>
<dbReference type="GO" id="GO:0043162">
    <property type="term" value="P:ubiquitin-dependent protein catabolic process via the multivesicular body sorting pathway"/>
    <property type="evidence" value="ECO:0007669"/>
    <property type="project" value="TreeGrafter"/>
</dbReference>
<keyword evidence="10" id="KW-1185">Reference proteome</keyword>
<comment type="subcellular location">
    <subcellularLocation>
        <location evidence="1">Endosome</location>
    </subcellularLocation>
</comment>
<keyword evidence="4" id="KW-0967">Endosome</keyword>
<dbReference type="InterPro" id="IPR029012">
    <property type="entry name" value="Helix_hairpin_bin_sf"/>
</dbReference>
<dbReference type="GO" id="GO:0000813">
    <property type="term" value="C:ESCRT I complex"/>
    <property type="evidence" value="ECO:0007669"/>
    <property type="project" value="TreeGrafter"/>
</dbReference>
<accession>A0A5J5EP18</accession>
<evidence type="ECO:0000256" key="1">
    <source>
        <dbReference type="ARBA" id="ARBA00004177"/>
    </source>
</evidence>
<dbReference type="PANTHER" id="PTHR13678:SF2">
    <property type="entry name" value="VACUOLAR PROTEIN SORTING-ASSOCIATED PROTEIN 37A"/>
    <property type="match status" value="1"/>
</dbReference>
<dbReference type="EMBL" id="VXIS01000207">
    <property type="protein sequence ID" value="KAA8896801.1"/>
    <property type="molecule type" value="Genomic_DNA"/>
</dbReference>
<dbReference type="OrthoDB" id="10260857at2759"/>
<organism evidence="9 10">
    <name type="scientific">Sphaerosporella brunnea</name>
    <dbReference type="NCBI Taxonomy" id="1250544"/>
    <lineage>
        <taxon>Eukaryota</taxon>
        <taxon>Fungi</taxon>
        <taxon>Dikarya</taxon>
        <taxon>Ascomycota</taxon>
        <taxon>Pezizomycotina</taxon>
        <taxon>Pezizomycetes</taxon>
        <taxon>Pezizales</taxon>
        <taxon>Pyronemataceae</taxon>
        <taxon>Sphaerosporella</taxon>
    </lineage>
</organism>
<gene>
    <name evidence="9" type="ORF">FN846DRAFT_993574</name>
</gene>
<evidence type="ECO:0000259" key="8">
    <source>
        <dbReference type="PROSITE" id="PS51314"/>
    </source>
</evidence>
<evidence type="ECO:0000256" key="2">
    <source>
        <dbReference type="ARBA" id="ARBA00007617"/>
    </source>
</evidence>
<feature type="region of interest" description="Disordered" evidence="7">
    <location>
        <begin position="1"/>
        <end position="38"/>
    </location>
</feature>